<dbReference type="Proteomes" id="UP001652504">
    <property type="component" value="Unassembled WGS sequence"/>
</dbReference>
<sequence length="66" mass="7625">METKSATIECPHCGHSMHISIDYSNGDQDYFEDCPNCCNNVHISLHMNETKRRIDICVMSDDEQVY</sequence>
<dbReference type="Pfam" id="PF14255">
    <property type="entry name" value="Zn_ribbon_21"/>
    <property type="match status" value="1"/>
</dbReference>
<comment type="caution">
    <text evidence="1">The sequence shown here is derived from an EMBL/GenBank/DDBJ whole genome shotgun (WGS) entry which is preliminary data.</text>
</comment>
<dbReference type="PIRSF" id="PIRSF037225">
    <property type="entry name" value="UCP037225"/>
    <property type="match status" value="1"/>
</dbReference>
<reference evidence="1 2" key="1">
    <citation type="submission" date="2022-10" db="EMBL/GenBank/DDBJ databases">
        <title>Aestuariibacter sp. AA17 isolated from Montipora capitata coral fragment.</title>
        <authorList>
            <person name="Emsley S.A."/>
            <person name="Pfannmuller K.M."/>
            <person name="Loughran R.M."/>
            <person name="Shlafstein M."/>
            <person name="Papke E."/>
            <person name="Saw J.H."/>
            <person name="Ushijima B."/>
            <person name="Videau P."/>
        </authorList>
    </citation>
    <scope>NUCLEOTIDE SEQUENCE [LARGE SCALE GENOMIC DNA]</scope>
    <source>
        <strain evidence="1 2">AA17</strain>
    </source>
</reference>
<dbReference type="InterPro" id="IPR017143">
    <property type="entry name" value="UCP037225"/>
</dbReference>
<name>A0ABT3A988_9ALTE</name>
<evidence type="ECO:0000313" key="1">
    <source>
        <dbReference type="EMBL" id="MCV2885170.1"/>
    </source>
</evidence>
<evidence type="ECO:0000313" key="2">
    <source>
        <dbReference type="Proteomes" id="UP001652504"/>
    </source>
</evidence>
<organism evidence="1 2">
    <name type="scientific">Fluctibacter corallii</name>
    <dbReference type="NCBI Taxonomy" id="2984329"/>
    <lineage>
        <taxon>Bacteria</taxon>
        <taxon>Pseudomonadati</taxon>
        <taxon>Pseudomonadota</taxon>
        <taxon>Gammaproteobacteria</taxon>
        <taxon>Alteromonadales</taxon>
        <taxon>Alteromonadaceae</taxon>
        <taxon>Fluctibacter</taxon>
    </lineage>
</organism>
<dbReference type="InterPro" id="IPR025990">
    <property type="entry name" value="zinc_ribbon_bacterial"/>
</dbReference>
<accession>A0ABT3A988</accession>
<dbReference type="EMBL" id="JAOWKX010000005">
    <property type="protein sequence ID" value="MCV2885170.1"/>
    <property type="molecule type" value="Genomic_DNA"/>
</dbReference>
<gene>
    <name evidence="1" type="ORF">OE749_10755</name>
</gene>
<protein>
    <submittedName>
        <fullName evidence="1">CPXCG motif-containing cysteine-rich protein</fullName>
    </submittedName>
</protein>
<proteinExistence type="predicted"/>
<keyword evidence="2" id="KW-1185">Reference proteome</keyword>